<reference evidence="2" key="1">
    <citation type="journal article" date="2009" name="Plant Mol. Biol.">
        <title>Insights into corn genes derived from large-scale cDNA sequencing.</title>
        <authorList>
            <person name="Alexandrov N.N."/>
            <person name="Brover V.V."/>
            <person name="Freidin S."/>
            <person name="Troukhan M.E."/>
            <person name="Tatarinova T.V."/>
            <person name="Zhang H."/>
            <person name="Swaller T.J."/>
            <person name="Lu Y.P."/>
            <person name="Bouck J."/>
            <person name="Flavell R.B."/>
            <person name="Feldmann K.A."/>
        </authorList>
    </citation>
    <scope>NUCLEOTIDE SEQUENCE</scope>
</reference>
<evidence type="ECO:0000313" key="2">
    <source>
        <dbReference type="EMBL" id="ACG25861.1"/>
    </source>
</evidence>
<protein>
    <submittedName>
        <fullName evidence="2">Uncharacterized protein</fullName>
    </submittedName>
</protein>
<dbReference type="Gene3D" id="3.30.499.10">
    <property type="entry name" value="Aconitase, domain 3"/>
    <property type="match status" value="1"/>
</dbReference>
<name>B6SLX8_MAIZE</name>
<proteinExistence type="evidence at transcript level"/>
<dbReference type="InterPro" id="IPR015931">
    <property type="entry name" value="Acnase/IPM_dHydase_lsu_aba_1/3"/>
</dbReference>
<dbReference type="EMBL" id="EU953743">
    <property type="protein sequence ID" value="ACG25861.1"/>
    <property type="molecule type" value="mRNA"/>
</dbReference>
<keyword evidence="1" id="KW-0408">Iron</keyword>
<organism evidence="2">
    <name type="scientific">Zea mays</name>
    <name type="common">Maize</name>
    <dbReference type="NCBI Taxonomy" id="4577"/>
    <lineage>
        <taxon>Eukaryota</taxon>
        <taxon>Viridiplantae</taxon>
        <taxon>Streptophyta</taxon>
        <taxon>Embryophyta</taxon>
        <taxon>Tracheophyta</taxon>
        <taxon>Spermatophyta</taxon>
        <taxon>Magnoliopsida</taxon>
        <taxon>Liliopsida</taxon>
        <taxon>Poales</taxon>
        <taxon>Poaceae</taxon>
        <taxon>PACMAD clade</taxon>
        <taxon>Panicoideae</taxon>
        <taxon>Andropogonodae</taxon>
        <taxon>Andropogoneae</taxon>
        <taxon>Tripsacinae</taxon>
        <taxon>Zea</taxon>
    </lineage>
</organism>
<accession>B6SLX8</accession>
<evidence type="ECO:0000256" key="1">
    <source>
        <dbReference type="ARBA" id="ARBA00023004"/>
    </source>
</evidence>
<sequence>MNLYVEITTGLRRPGGGEEFSKYYNLHVLSHPWIDQFSYSIRIYLESAIRNCDGF</sequence>
<dbReference type="AlphaFoldDB" id="B6SLX8"/>